<dbReference type="Proteomes" id="UP001529369">
    <property type="component" value="Unassembled WGS sequence"/>
</dbReference>
<dbReference type="InterPro" id="IPR007115">
    <property type="entry name" value="6-PTP_synth/QueD"/>
</dbReference>
<evidence type="ECO:0000313" key="8">
    <source>
        <dbReference type="EMBL" id="MDN3568053.1"/>
    </source>
</evidence>
<evidence type="ECO:0000256" key="5">
    <source>
        <dbReference type="ARBA" id="ARBA00018141"/>
    </source>
</evidence>
<comment type="function">
    <text evidence="1">Catalyzes the conversion of 7,8-dihydroneopterin triphosphate (H2NTP) to 6-carboxy-5,6,7,8-tetrahydropterin (CPH4) and acetaldehyde.</text>
</comment>
<dbReference type="SUPFAM" id="SSF55620">
    <property type="entry name" value="Tetrahydrobiopterin biosynthesis enzymes-like"/>
    <property type="match status" value="1"/>
</dbReference>
<evidence type="ECO:0000256" key="1">
    <source>
        <dbReference type="ARBA" id="ARBA00002285"/>
    </source>
</evidence>
<name>A0ABT8AEC7_9PROT</name>
<comment type="catalytic activity">
    <reaction evidence="7">
        <text>7,8-dihydroneopterin 3'-triphosphate + H2O = 6-carboxy-5,6,7,8-tetrahydropterin + triphosphate + acetaldehyde + 2 H(+)</text>
        <dbReference type="Rhea" id="RHEA:27966"/>
        <dbReference type="ChEBI" id="CHEBI:15343"/>
        <dbReference type="ChEBI" id="CHEBI:15377"/>
        <dbReference type="ChEBI" id="CHEBI:15378"/>
        <dbReference type="ChEBI" id="CHEBI:18036"/>
        <dbReference type="ChEBI" id="CHEBI:58462"/>
        <dbReference type="ChEBI" id="CHEBI:61032"/>
        <dbReference type="EC" id="4.1.2.50"/>
    </reaction>
</comment>
<evidence type="ECO:0000256" key="2">
    <source>
        <dbReference type="ARBA" id="ARBA00005061"/>
    </source>
</evidence>
<evidence type="ECO:0000256" key="3">
    <source>
        <dbReference type="ARBA" id="ARBA00008900"/>
    </source>
</evidence>
<keyword evidence="9" id="KW-1185">Reference proteome</keyword>
<dbReference type="Gene3D" id="3.30.479.10">
    <property type="entry name" value="6-pyruvoyl tetrahydropterin synthase/QueD"/>
    <property type="match status" value="1"/>
</dbReference>
<dbReference type="EC" id="4.1.2.50" evidence="4"/>
<evidence type="ECO:0000256" key="6">
    <source>
        <dbReference type="ARBA" id="ARBA00031449"/>
    </source>
</evidence>
<sequence>MARKRDAIGDWLGKRSEALASWLTQSQRQGQNQGQGGSLSRQRMVAACDIAPHRISGNDVQELASRDPDVAAAPYTTSGQQAMLADTVTGSPRTPLYRSTKTYDHSEGLSCCFRQWRAKTSHCSMVHGYALSFKFVFATHELDERNWCFDFGGLKPVRAWLHEMFDHTMLVAEDDPHLQDMRQLEAKGLVSLRILPRVGCEAMAEYVFRHVARFIAEQTADRVWLETVEVSEHGGNSALYQEG</sequence>
<protein>
    <recommendedName>
        <fullName evidence="5">6-carboxy-5,6,7,8-tetrahydropterin synthase</fullName>
        <ecNumber evidence="4">4.1.2.50</ecNumber>
    </recommendedName>
    <alternativeName>
        <fullName evidence="6">Queuosine biosynthesis protein QueD</fullName>
    </alternativeName>
</protein>
<comment type="similarity">
    <text evidence="3">Belongs to the PTPS family. QueD subfamily.</text>
</comment>
<dbReference type="RefSeq" id="WP_377750162.1">
    <property type="nucleotide sequence ID" value="NZ_JBHTFA010000001.1"/>
</dbReference>
<reference evidence="9" key="1">
    <citation type="journal article" date="2019" name="Int. J. Syst. Evol. Microbiol.">
        <title>The Global Catalogue of Microorganisms (GCM) 10K type strain sequencing project: providing services to taxonomists for standard genome sequencing and annotation.</title>
        <authorList>
            <consortium name="The Broad Institute Genomics Platform"/>
            <consortium name="The Broad Institute Genome Sequencing Center for Infectious Disease"/>
            <person name="Wu L."/>
            <person name="Ma J."/>
        </authorList>
    </citation>
    <scope>NUCLEOTIDE SEQUENCE [LARGE SCALE GENOMIC DNA]</scope>
    <source>
        <strain evidence="9">CECT 7131</strain>
    </source>
</reference>
<evidence type="ECO:0000256" key="7">
    <source>
        <dbReference type="ARBA" id="ARBA00048807"/>
    </source>
</evidence>
<evidence type="ECO:0000256" key="4">
    <source>
        <dbReference type="ARBA" id="ARBA00012982"/>
    </source>
</evidence>
<comment type="pathway">
    <text evidence="2">Purine metabolism; 7-cyano-7-deazaguanine biosynthesis.</text>
</comment>
<evidence type="ECO:0000313" key="9">
    <source>
        <dbReference type="Proteomes" id="UP001529369"/>
    </source>
</evidence>
<organism evidence="8 9">
    <name type="scientific">Paeniroseomonas aquatica</name>
    <dbReference type="NCBI Taxonomy" id="373043"/>
    <lineage>
        <taxon>Bacteria</taxon>
        <taxon>Pseudomonadati</taxon>
        <taxon>Pseudomonadota</taxon>
        <taxon>Alphaproteobacteria</taxon>
        <taxon>Acetobacterales</taxon>
        <taxon>Acetobacteraceae</taxon>
        <taxon>Paeniroseomonas</taxon>
    </lineage>
</organism>
<gene>
    <name evidence="8" type="ORF">QWZ14_27040</name>
</gene>
<dbReference type="Pfam" id="PF01242">
    <property type="entry name" value="PTPS"/>
    <property type="match status" value="1"/>
</dbReference>
<accession>A0ABT8AEC7</accession>
<comment type="caution">
    <text evidence="8">The sequence shown here is derived from an EMBL/GenBank/DDBJ whole genome shotgun (WGS) entry which is preliminary data.</text>
</comment>
<dbReference type="EMBL" id="JAUFPN010000202">
    <property type="protein sequence ID" value="MDN3568053.1"/>
    <property type="molecule type" value="Genomic_DNA"/>
</dbReference>
<proteinExistence type="inferred from homology"/>
<dbReference type="InterPro" id="IPR038418">
    <property type="entry name" value="6-PTP_synth/QueD_sf"/>
</dbReference>